<accession>A0A8K0JUV4</accession>
<comment type="caution">
    <text evidence="2">The sequence shown here is derived from an EMBL/GenBank/DDBJ whole genome shotgun (WGS) entry which is preliminary data.</text>
</comment>
<dbReference type="PANTHER" id="PTHR21719">
    <property type="entry name" value="FI06402P-RELATED"/>
    <property type="match status" value="1"/>
</dbReference>
<reference evidence="2" key="1">
    <citation type="submission" date="2013-04" db="EMBL/GenBank/DDBJ databases">
        <authorList>
            <person name="Qu J."/>
            <person name="Murali S.C."/>
            <person name="Bandaranaike D."/>
            <person name="Bellair M."/>
            <person name="Blankenburg K."/>
            <person name="Chao H."/>
            <person name="Dinh H."/>
            <person name="Doddapaneni H."/>
            <person name="Downs B."/>
            <person name="Dugan-Rocha S."/>
            <person name="Elkadiri S."/>
            <person name="Gnanaolivu R.D."/>
            <person name="Hernandez B."/>
            <person name="Javaid M."/>
            <person name="Jayaseelan J.C."/>
            <person name="Lee S."/>
            <person name="Li M."/>
            <person name="Ming W."/>
            <person name="Munidasa M."/>
            <person name="Muniz J."/>
            <person name="Nguyen L."/>
            <person name="Ongeri F."/>
            <person name="Osuji N."/>
            <person name="Pu L.-L."/>
            <person name="Puazo M."/>
            <person name="Qu C."/>
            <person name="Quiroz J."/>
            <person name="Raj R."/>
            <person name="Weissenberger G."/>
            <person name="Xin Y."/>
            <person name="Zou X."/>
            <person name="Han Y."/>
            <person name="Richards S."/>
            <person name="Worley K."/>
            <person name="Muzny D."/>
            <person name="Gibbs R."/>
        </authorList>
    </citation>
    <scope>NUCLEOTIDE SEQUENCE</scope>
    <source>
        <strain evidence="2">Sampled in the wild</strain>
    </source>
</reference>
<gene>
    <name evidence="2" type="ORF">J437_LFUL002557</name>
</gene>
<dbReference type="Proteomes" id="UP000792457">
    <property type="component" value="Unassembled WGS sequence"/>
</dbReference>
<dbReference type="EMBL" id="KZ308140">
    <property type="protein sequence ID" value="KAG8222674.1"/>
    <property type="molecule type" value="Genomic_DNA"/>
</dbReference>
<dbReference type="OrthoDB" id="6370328at2759"/>
<dbReference type="AlphaFoldDB" id="A0A8K0JUV4"/>
<evidence type="ECO:0000313" key="2">
    <source>
        <dbReference type="EMBL" id="KAG8222674.1"/>
    </source>
</evidence>
<organism evidence="2 3">
    <name type="scientific">Ladona fulva</name>
    <name type="common">Scarce chaser dragonfly</name>
    <name type="synonym">Libellula fulva</name>
    <dbReference type="NCBI Taxonomy" id="123851"/>
    <lineage>
        <taxon>Eukaryota</taxon>
        <taxon>Metazoa</taxon>
        <taxon>Ecdysozoa</taxon>
        <taxon>Arthropoda</taxon>
        <taxon>Hexapoda</taxon>
        <taxon>Insecta</taxon>
        <taxon>Pterygota</taxon>
        <taxon>Palaeoptera</taxon>
        <taxon>Odonata</taxon>
        <taxon>Epiprocta</taxon>
        <taxon>Anisoptera</taxon>
        <taxon>Libelluloidea</taxon>
        <taxon>Libellulidae</taxon>
        <taxon>Ladona</taxon>
    </lineage>
</organism>
<dbReference type="PANTHER" id="PTHR21719:SF1">
    <property type="entry name" value="FI06402P-RELATED"/>
    <property type="match status" value="1"/>
</dbReference>
<evidence type="ECO:0008006" key="4">
    <source>
        <dbReference type="Google" id="ProtNLM"/>
    </source>
</evidence>
<feature type="compositionally biased region" description="Basic and acidic residues" evidence="1">
    <location>
        <begin position="46"/>
        <end position="56"/>
    </location>
</feature>
<sequence>MGKYDVSLVYNAIEKVVTTTLGSYQGNTVEKLVFYNHTECECQDKKEDLMPRDPAKSSDFSTRHYRHPGNTARMDPYGPAPLRSSRIDRTPDPPPTNDCKCPSLFSVRHPSEPNESCTCDCFDKQQDCIRAKRGKEYFSLQDRLCIQSEECVMPECEFGIYLRRAGRCPRKREKLAAFHRYSPDEYK</sequence>
<proteinExistence type="predicted"/>
<name>A0A8K0JUV4_LADFU</name>
<protein>
    <recommendedName>
        <fullName evidence="4">Vascular endothelial growth factor</fullName>
    </recommendedName>
</protein>
<keyword evidence="3" id="KW-1185">Reference proteome</keyword>
<dbReference type="GO" id="GO:0035099">
    <property type="term" value="P:hemocyte migration"/>
    <property type="evidence" value="ECO:0007669"/>
    <property type="project" value="TreeGrafter"/>
</dbReference>
<evidence type="ECO:0000256" key="1">
    <source>
        <dbReference type="SAM" id="MobiDB-lite"/>
    </source>
</evidence>
<reference evidence="2" key="2">
    <citation type="submission" date="2017-10" db="EMBL/GenBank/DDBJ databases">
        <title>Ladona fulva Genome sequencing and assembly.</title>
        <authorList>
            <person name="Murali S."/>
            <person name="Richards S."/>
            <person name="Bandaranaike D."/>
            <person name="Bellair M."/>
            <person name="Blankenburg K."/>
            <person name="Chao H."/>
            <person name="Dinh H."/>
            <person name="Doddapaneni H."/>
            <person name="Dugan-Rocha S."/>
            <person name="Elkadiri S."/>
            <person name="Gnanaolivu R."/>
            <person name="Hernandez B."/>
            <person name="Skinner E."/>
            <person name="Javaid M."/>
            <person name="Lee S."/>
            <person name="Li M."/>
            <person name="Ming W."/>
            <person name="Munidasa M."/>
            <person name="Muniz J."/>
            <person name="Nguyen L."/>
            <person name="Hughes D."/>
            <person name="Osuji N."/>
            <person name="Pu L.-L."/>
            <person name="Puazo M."/>
            <person name="Qu C."/>
            <person name="Quiroz J."/>
            <person name="Raj R."/>
            <person name="Weissenberger G."/>
            <person name="Xin Y."/>
            <person name="Zou X."/>
            <person name="Han Y."/>
            <person name="Worley K."/>
            <person name="Muzny D."/>
            <person name="Gibbs R."/>
        </authorList>
    </citation>
    <scope>NUCLEOTIDE SEQUENCE</scope>
    <source>
        <strain evidence="2">Sampled in the wild</strain>
    </source>
</reference>
<evidence type="ECO:0000313" key="3">
    <source>
        <dbReference type="Proteomes" id="UP000792457"/>
    </source>
</evidence>
<feature type="region of interest" description="Disordered" evidence="1">
    <location>
        <begin position="46"/>
        <end position="94"/>
    </location>
</feature>